<sequence>MGDRKDIQFEAESFAKLYPTWLYPGESERDPTSSSEAPFTAQHSLNSLDPVGWRKAAARISRRGPGVAVIPAWTFFLGPALGTIARYLKRHGLKVMMIVHNAADHERSLWKSRLSNWQLAAADGFVVHTDEVAHDLRKAGHTQPICVIPHPIFTDFPEAQHTLPRRGRLELLCFGLVRHYKGVDIALRALAHPGLEGVHLTVAGEIWEGEKDIRALAQSRALDGRVELVSRYVSDVEAAEYFVRCDAVLAPYRSVSGSGVLAVAQHYRRPVIAADLPGFSGLIEHGKNGWLFPTEDEAALARLLRDRVSRQSAQALGRNIAGELSDGGWREYADALIAFANGEVNERFRPPGSS</sequence>
<proteinExistence type="predicted"/>
<keyword evidence="3" id="KW-1133">Transmembrane helix</keyword>
<dbReference type="Pfam" id="PF13439">
    <property type="entry name" value="Glyco_transf_4"/>
    <property type="match status" value="1"/>
</dbReference>
<keyword evidence="6" id="KW-1185">Reference proteome</keyword>
<name>A0ABS5W3C2_9SPHN</name>
<evidence type="ECO:0000313" key="5">
    <source>
        <dbReference type="EMBL" id="MBT2134256.1"/>
    </source>
</evidence>
<evidence type="ECO:0000256" key="1">
    <source>
        <dbReference type="ARBA" id="ARBA00022676"/>
    </source>
</evidence>
<dbReference type="SUPFAM" id="SSF53756">
    <property type="entry name" value="UDP-Glycosyltransferase/glycogen phosphorylase"/>
    <property type="match status" value="1"/>
</dbReference>
<dbReference type="GO" id="GO:0016757">
    <property type="term" value="F:glycosyltransferase activity"/>
    <property type="evidence" value="ECO:0007669"/>
    <property type="project" value="UniProtKB-KW"/>
</dbReference>
<keyword evidence="3" id="KW-0812">Transmembrane</keyword>
<protein>
    <submittedName>
        <fullName evidence="5">Glycosyltransferase</fullName>
        <ecNumber evidence="5">2.4.-.-</ecNumber>
    </submittedName>
</protein>
<dbReference type="Pfam" id="PF13692">
    <property type="entry name" value="Glyco_trans_1_4"/>
    <property type="match status" value="1"/>
</dbReference>
<reference evidence="5 6" key="1">
    <citation type="submission" date="2021-05" db="EMBL/GenBank/DDBJ databases">
        <title>Croceibacterium sp. LX-88 genome sequence.</title>
        <authorList>
            <person name="Luo X."/>
        </authorList>
    </citation>
    <scope>NUCLEOTIDE SEQUENCE [LARGE SCALE GENOMIC DNA]</scope>
    <source>
        <strain evidence="5 6">LX-88</strain>
    </source>
</reference>
<feature type="domain" description="Glycosyltransferase subfamily 4-like N-terminal" evidence="4">
    <location>
        <begin position="39"/>
        <end position="155"/>
    </location>
</feature>
<gene>
    <name evidence="5" type="ORF">KK137_07930</name>
</gene>
<keyword evidence="2 5" id="KW-0808">Transferase</keyword>
<dbReference type="EC" id="2.4.-.-" evidence="5"/>
<dbReference type="PANTHER" id="PTHR12526:SF510">
    <property type="entry name" value="D-INOSITOL 3-PHOSPHATE GLYCOSYLTRANSFERASE"/>
    <property type="match status" value="1"/>
</dbReference>
<feature type="transmembrane region" description="Helical" evidence="3">
    <location>
        <begin position="68"/>
        <end position="88"/>
    </location>
</feature>
<dbReference type="EMBL" id="JAHFVK010000001">
    <property type="protein sequence ID" value="MBT2134256.1"/>
    <property type="molecule type" value="Genomic_DNA"/>
</dbReference>
<evidence type="ECO:0000313" key="6">
    <source>
        <dbReference type="Proteomes" id="UP000811255"/>
    </source>
</evidence>
<comment type="caution">
    <text evidence="5">The sequence shown here is derived from an EMBL/GenBank/DDBJ whole genome shotgun (WGS) entry which is preliminary data.</text>
</comment>
<dbReference type="InterPro" id="IPR028098">
    <property type="entry name" value="Glyco_trans_4-like_N"/>
</dbReference>
<dbReference type="PANTHER" id="PTHR12526">
    <property type="entry name" value="GLYCOSYLTRANSFERASE"/>
    <property type="match status" value="1"/>
</dbReference>
<evidence type="ECO:0000259" key="4">
    <source>
        <dbReference type="Pfam" id="PF13439"/>
    </source>
</evidence>
<accession>A0ABS5W3C2</accession>
<keyword evidence="1 5" id="KW-0328">Glycosyltransferase</keyword>
<evidence type="ECO:0000256" key="2">
    <source>
        <dbReference type="ARBA" id="ARBA00022679"/>
    </source>
</evidence>
<organism evidence="5 6">
    <name type="scientific">Croceibacterium selenioxidans</name>
    <dbReference type="NCBI Taxonomy" id="2838833"/>
    <lineage>
        <taxon>Bacteria</taxon>
        <taxon>Pseudomonadati</taxon>
        <taxon>Pseudomonadota</taxon>
        <taxon>Alphaproteobacteria</taxon>
        <taxon>Sphingomonadales</taxon>
        <taxon>Erythrobacteraceae</taxon>
        <taxon>Croceibacterium</taxon>
    </lineage>
</organism>
<dbReference type="Gene3D" id="3.40.50.2000">
    <property type="entry name" value="Glycogen Phosphorylase B"/>
    <property type="match status" value="2"/>
</dbReference>
<dbReference type="Proteomes" id="UP000811255">
    <property type="component" value="Unassembled WGS sequence"/>
</dbReference>
<evidence type="ECO:0000256" key="3">
    <source>
        <dbReference type="SAM" id="Phobius"/>
    </source>
</evidence>
<keyword evidence="3" id="KW-0472">Membrane</keyword>